<feature type="compositionally biased region" description="Basic and acidic residues" evidence="1">
    <location>
        <begin position="275"/>
        <end position="332"/>
    </location>
</feature>
<dbReference type="AlphaFoldDB" id="A0A8S1HS31"/>
<comment type="caution">
    <text evidence="2">The sequence shown here is derived from an EMBL/GenBank/DDBJ whole genome shotgun (WGS) entry which is preliminary data.</text>
</comment>
<name>A0A8S1HS31_9PELO</name>
<evidence type="ECO:0000256" key="1">
    <source>
        <dbReference type="SAM" id="MobiDB-lite"/>
    </source>
</evidence>
<keyword evidence="3" id="KW-1185">Reference proteome</keyword>
<dbReference type="Proteomes" id="UP000835052">
    <property type="component" value="Unassembled WGS sequence"/>
</dbReference>
<organism evidence="2 3">
    <name type="scientific">Caenorhabditis auriculariae</name>
    <dbReference type="NCBI Taxonomy" id="2777116"/>
    <lineage>
        <taxon>Eukaryota</taxon>
        <taxon>Metazoa</taxon>
        <taxon>Ecdysozoa</taxon>
        <taxon>Nematoda</taxon>
        <taxon>Chromadorea</taxon>
        <taxon>Rhabditida</taxon>
        <taxon>Rhabditina</taxon>
        <taxon>Rhabditomorpha</taxon>
        <taxon>Rhabditoidea</taxon>
        <taxon>Rhabditidae</taxon>
        <taxon>Peloderinae</taxon>
        <taxon>Caenorhabditis</taxon>
    </lineage>
</organism>
<feature type="compositionally biased region" description="Acidic residues" evidence="1">
    <location>
        <begin position="333"/>
        <end position="342"/>
    </location>
</feature>
<feature type="region of interest" description="Disordered" evidence="1">
    <location>
        <begin position="112"/>
        <end position="134"/>
    </location>
</feature>
<proteinExistence type="predicted"/>
<protein>
    <recommendedName>
        <fullName evidence="4">PHD-type domain-containing protein</fullName>
    </recommendedName>
</protein>
<dbReference type="EMBL" id="CAJGYM010000114">
    <property type="protein sequence ID" value="CAD6198047.1"/>
    <property type="molecule type" value="Genomic_DNA"/>
</dbReference>
<gene>
    <name evidence="2" type="ORF">CAUJ_LOCUS13954</name>
</gene>
<feature type="region of interest" description="Disordered" evidence="1">
    <location>
        <begin position="172"/>
        <end position="342"/>
    </location>
</feature>
<dbReference type="OrthoDB" id="512616at2759"/>
<evidence type="ECO:0000313" key="3">
    <source>
        <dbReference type="Proteomes" id="UP000835052"/>
    </source>
</evidence>
<feature type="region of interest" description="Disordered" evidence="1">
    <location>
        <begin position="1"/>
        <end position="60"/>
    </location>
</feature>
<accession>A0A8S1HS31</accession>
<sequence length="590" mass="68984">MNFRRSGTDLGDLNRKSVSSGQRTRRTTVVDERPDEVLPSGSEQAHASLTLGDLPTRRRRTTYDVKLSDLSPERYKPPSWKKWDKLMIRQRLQKNSIVEKRKVYRVADLTEEEKQERLERKRQQRRESDRRCREKKRAELLRIRQLEAANSSLNGSDVGNSMIALNQKNQTTSGNVTLSDNFSPASVGRKNRSANSSLSGKGRRNSLAGLSEAEKEDRRKMQRREARRRYEERIKAGKLREENEKTPINDPTPRPVGPRRAAPMSLQEKKKQHRNEKAQLSRQEAKKNRDRELAKKRDYMRNYRESKKAEKETEKNDEPEKSLDDSESRTCTDDSDFDDDSFSESEEIFAQVQGRPQNLKSLSLVELRHSRAVGNEVDVMTDLKLWIMDLPPELDQFWNPLFTLCNEMNRGNCWELRKKFLQLHWGTDAKVHNTSLKPRWKSYFYHMWDTILREDYRTPPTCMICQRYECLKVGQLLWCPQYPQFFAVHEFCLQSIPELHEDRVSTGLASFSFESYSIVNLAKAVRRRGFINKCAKADCFKPNAMIGCAEKKCVRSYHLPCLFESQGFYDFLHLTCVDSAAYIYFACEKI</sequence>
<feature type="compositionally biased region" description="Basic and acidic residues" evidence="1">
    <location>
        <begin position="228"/>
        <end position="247"/>
    </location>
</feature>
<evidence type="ECO:0000313" key="2">
    <source>
        <dbReference type="EMBL" id="CAD6198047.1"/>
    </source>
</evidence>
<evidence type="ECO:0008006" key="4">
    <source>
        <dbReference type="Google" id="ProtNLM"/>
    </source>
</evidence>
<feature type="compositionally biased region" description="Polar residues" evidence="1">
    <location>
        <begin position="172"/>
        <end position="184"/>
    </location>
</feature>
<reference evidence="2" key="1">
    <citation type="submission" date="2020-10" db="EMBL/GenBank/DDBJ databases">
        <authorList>
            <person name="Kikuchi T."/>
        </authorList>
    </citation>
    <scope>NUCLEOTIDE SEQUENCE</scope>
    <source>
        <strain evidence="2">NKZ352</strain>
    </source>
</reference>
<dbReference type="InterPro" id="IPR013083">
    <property type="entry name" value="Znf_RING/FYVE/PHD"/>
</dbReference>
<dbReference type="Gene3D" id="3.30.40.10">
    <property type="entry name" value="Zinc/RING finger domain, C3HC4 (zinc finger)"/>
    <property type="match status" value="1"/>
</dbReference>